<evidence type="ECO:0000256" key="2">
    <source>
        <dbReference type="ARBA" id="ARBA00007696"/>
    </source>
</evidence>
<dbReference type="PANTHER" id="PTHR23087">
    <property type="entry name" value="NONHISTONE CHROMOSOMAL PROTEIN HMG"/>
    <property type="match status" value="1"/>
</dbReference>
<comment type="function">
    <text evidence="5">Binds to the inner side of the nucleosomal DNA thus altering the interaction between the DNA and the histone octamer. May be involved in the process which maintains transcribable genes in a unique chromatin conformation.</text>
</comment>
<evidence type="ECO:0000256" key="4">
    <source>
        <dbReference type="ARBA" id="ARBA00023242"/>
    </source>
</evidence>
<evidence type="ECO:0000256" key="3">
    <source>
        <dbReference type="ARBA" id="ARBA00023125"/>
    </source>
</evidence>
<comment type="similarity">
    <text evidence="2">Belongs to the HMGN family.</text>
</comment>
<evidence type="ECO:0000256" key="7">
    <source>
        <dbReference type="ARBA" id="ARBA00042290"/>
    </source>
</evidence>
<evidence type="ECO:0000256" key="6">
    <source>
        <dbReference type="ARBA" id="ARBA00040304"/>
    </source>
</evidence>
<evidence type="ECO:0000256" key="1">
    <source>
        <dbReference type="ARBA" id="ARBA00004123"/>
    </source>
</evidence>
<feature type="region of interest" description="Disordered" evidence="8">
    <location>
        <begin position="1"/>
        <end position="36"/>
    </location>
</feature>
<keyword evidence="4" id="KW-0539">Nucleus</keyword>
<evidence type="ECO:0000313" key="9">
    <source>
        <dbReference type="EMBL" id="TKC44128.1"/>
    </source>
</evidence>
<feature type="compositionally biased region" description="Basic and acidic residues" evidence="8">
    <location>
        <begin position="144"/>
        <end position="197"/>
    </location>
</feature>
<dbReference type="GO" id="GO:0000785">
    <property type="term" value="C:chromatin"/>
    <property type="evidence" value="ECO:0007669"/>
    <property type="project" value="InterPro"/>
</dbReference>
<dbReference type="Pfam" id="PF01101">
    <property type="entry name" value="HMG14_17"/>
    <property type="match status" value="1"/>
</dbReference>
<dbReference type="GO" id="GO:0005634">
    <property type="term" value="C:nucleus"/>
    <property type="evidence" value="ECO:0007669"/>
    <property type="project" value="UniProtKB-SubCell"/>
</dbReference>
<comment type="caution">
    <text evidence="9">The sequence shown here is derived from an EMBL/GenBank/DDBJ whole genome shotgun (WGS) entry which is preliminary data.</text>
</comment>
<protein>
    <recommendedName>
        <fullName evidence="6">Non-histone chromosomal protein HMG-17</fullName>
    </recommendedName>
    <alternativeName>
        <fullName evidence="7">High mobility group nucleosome-binding domain-containing protein 2</fullName>
    </alternativeName>
</protein>
<feature type="non-terminal residue" evidence="9">
    <location>
        <position position="212"/>
    </location>
</feature>
<name>A0A4U1F4D1_MONMO</name>
<dbReference type="EMBL" id="RWIC01000414">
    <property type="protein sequence ID" value="TKC44128.1"/>
    <property type="molecule type" value="Genomic_DNA"/>
</dbReference>
<gene>
    <name evidence="9" type="ORF">EI555_017380</name>
</gene>
<dbReference type="InterPro" id="IPR000079">
    <property type="entry name" value="HMGN_fam"/>
</dbReference>
<dbReference type="GO" id="GO:0006325">
    <property type="term" value="P:chromatin organization"/>
    <property type="evidence" value="ECO:0007669"/>
    <property type="project" value="TreeGrafter"/>
</dbReference>
<dbReference type="AlphaFoldDB" id="A0A4U1F4D1"/>
<dbReference type="SMART" id="SM00527">
    <property type="entry name" value="HMG17"/>
    <property type="match status" value="1"/>
</dbReference>
<evidence type="ECO:0000256" key="8">
    <source>
        <dbReference type="SAM" id="MobiDB-lite"/>
    </source>
</evidence>
<sequence length="212" mass="22335">APLRVKSPPGTPTPPRVDRLPGEVPERRPPSGSLEGCTSGCAELASPLFPHFSVSLGPGNCSLCLQAARFHPPPAEKGSAARPSKPFFWGPQREQEGKRLRCALSVAWLGELLLLPGAAARAALRAPRSSFARASRGPAVPARYEPDRAEGDAKGDKTKVKDEKPVPPKPEPKPKKAPAKKGEKVPKGKKGKADAGKDGNNPAENGDAKTDQ</sequence>
<accession>A0A4U1F4D1</accession>
<comment type="subcellular location">
    <subcellularLocation>
        <location evidence="1">Nucleus</location>
    </subcellularLocation>
</comment>
<dbReference type="PANTHER" id="PTHR23087:SF13">
    <property type="entry name" value="NON-HISTONE CHROMOSOMAL PROTEIN HMG-17"/>
    <property type="match status" value="1"/>
</dbReference>
<feature type="region of interest" description="Disordered" evidence="8">
    <location>
        <begin position="123"/>
        <end position="212"/>
    </location>
</feature>
<dbReference type="GO" id="GO:0031492">
    <property type="term" value="F:nucleosomal DNA binding"/>
    <property type="evidence" value="ECO:0007669"/>
    <property type="project" value="InterPro"/>
</dbReference>
<feature type="region of interest" description="Disordered" evidence="8">
    <location>
        <begin position="72"/>
        <end position="95"/>
    </location>
</feature>
<feature type="compositionally biased region" description="Low complexity" evidence="8">
    <location>
        <begin position="123"/>
        <end position="139"/>
    </location>
</feature>
<evidence type="ECO:0000313" key="10">
    <source>
        <dbReference type="Proteomes" id="UP000308365"/>
    </source>
</evidence>
<evidence type="ECO:0000256" key="5">
    <source>
        <dbReference type="ARBA" id="ARBA00037490"/>
    </source>
</evidence>
<feature type="compositionally biased region" description="Basic and acidic residues" evidence="8">
    <location>
        <begin position="16"/>
        <end position="29"/>
    </location>
</feature>
<organism evidence="9 10">
    <name type="scientific">Monodon monoceros</name>
    <name type="common">Narwhal</name>
    <name type="synonym">Ceratodon monodon</name>
    <dbReference type="NCBI Taxonomy" id="40151"/>
    <lineage>
        <taxon>Eukaryota</taxon>
        <taxon>Metazoa</taxon>
        <taxon>Chordata</taxon>
        <taxon>Craniata</taxon>
        <taxon>Vertebrata</taxon>
        <taxon>Euteleostomi</taxon>
        <taxon>Mammalia</taxon>
        <taxon>Eutheria</taxon>
        <taxon>Laurasiatheria</taxon>
        <taxon>Artiodactyla</taxon>
        <taxon>Whippomorpha</taxon>
        <taxon>Cetacea</taxon>
        <taxon>Odontoceti</taxon>
        <taxon>Monodontidae</taxon>
        <taxon>Monodon</taxon>
    </lineage>
</organism>
<feature type="non-terminal residue" evidence="9">
    <location>
        <position position="1"/>
    </location>
</feature>
<reference evidence="10" key="1">
    <citation type="journal article" date="2019" name="IScience">
        <title>Narwhal Genome Reveals Long-Term Low Genetic Diversity despite Current Large Abundance Size.</title>
        <authorList>
            <person name="Westbury M.V."/>
            <person name="Petersen B."/>
            <person name="Garde E."/>
            <person name="Heide-Jorgensen M.P."/>
            <person name="Lorenzen E.D."/>
        </authorList>
    </citation>
    <scope>NUCLEOTIDE SEQUENCE [LARGE SCALE GENOMIC DNA]</scope>
</reference>
<dbReference type="Proteomes" id="UP000308365">
    <property type="component" value="Unassembled WGS sequence"/>
</dbReference>
<keyword evidence="3" id="KW-0238">DNA-binding</keyword>
<proteinExistence type="inferred from homology"/>